<dbReference type="AlphaFoldDB" id="A0A031MGZ0"/>
<dbReference type="GO" id="GO:0000156">
    <property type="term" value="F:phosphorelay response regulator activity"/>
    <property type="evidence" value="ECO:0007669"/>
    <property type="project" value="TreeGrafter"/>
</dbReference>
<dbReference type="CDD" id="cd00383">
    <property type="entry name" value="trans_reg_C"/>
    <property type="match status" value="1"/>
</dbReference>
<dbReference type="Gene3D" id="6.10.250.690">
    <property type="match status" value="1"/>
</dbReference>
<dbReference type="InterPro" id="IPR039420">
    <property type="entry name" value="WalR-like"/>
</dbReference>
<dbReference type="PROSITE" id="PS50110">
    <property type="entry name" value="RESPONSE_REGULATORY"/>
    <property type="match status" value="1"/>
</dbReference>
<dbReference type="SMART" id="SM00862">
    <property type="entry name" value="Trans_reg_C"/>
    <property type="match status" value="1"/>
</dbReference>
<dbReference type="InterPro" id="IPR011006">
    <property type="entry name" value="CheY-like_superfamily"/>
</dbReference>
<dbReference type="PANTHER" id="PTHR48111">
    <property type="entry name" value="REGULATOR OF RPOS"/>
    <property type="match status" value="1"/>
</dbReference>
<dbReference type="SMART" id="SM00448">
    <property type="entry name" value="REC"/>
    <property type="match status" value="1"/>
</dbReference>
<evidence type="ECO:0000256" key="5">
    <source>
        <dbReference type="ARBA" id="ARBA00023015"/>
    </source>
</evidence>
<evidence type="ECO:0000259" key="11">
    <source>
        <dbReference type="PROSITE" id="PS51755"/>
    </source>
</evidence>
<dbReference type="Pfam" id="PF00072">
    <property type="entry name" value="Response_reg"/>
    <property type="match status" value="1"/>
</dbReference>
<comment type="subcellular location">
    <subcellularLocation>
        <location evidence="1">Cytoplasm</location>
    </subcellularLocation>
</comment>
<name>A0A031MGZ0_9GAMM</name>
<dbReference type="SUPFAM" id="SSF52172">
    <property type="entry name" value="CheY-like"/>
    <property type="match status" value="1"/>
</dbReference>
<dbReference type="Proteomes" id="UP000186599">
    <property type="component" value="Unassembled WGS sequence"/>
</dbReference>
<evidence type="ECO:0000256" key="6">
    <source>
        <dbReference type="ARBA" id="ARBA00023125"/>
    </source>
</evidence>
<dbReference type="OrthoDB" id="9802426at2"/>
<dbReference type="Proteomes" id="UP000186904">
    <property type="component" value="Unassembled WGS sequence"/>
</dbReference>
<dbReference type="STRING" id="653930.SAMN05216589_0783"/>
<keyword evidence="4" id="KW-0902">Two-component regulatory system</keyword>
<sequence>MHVLLVEDNALVASGVSAGLRLHDYSVTTVHSARSADNVLRSTHVDLVILDLGLPDEDGITLLRRWRSGGRDLPILILSARDAVAHRIAGLSDGADDYLTKPFDLDELRARLQALLRRASGRTAREIRWRDIRLLPEQGQAWRSGEPVELTRREFALLQVFFQYPRQILSNAQLEDSIYGLEQNVESNALSVHIHHLRRKLGQDIIETVRGQGYRLGPGESGA</sequence>
<dbReference type="GO" id="GO:0000976">
    <property type="term" value="F:transcription cis-regulatory region binding"/>
    <property type="evidence" value="ECO:0007669"/>
    <property type="project" value="TreeGrafter"/>
</dbReference>
<evidence type="ECO:0000259" key="10">
    <source>
        <dbReference type="PROSITE" id="PS50110"/>
    </source>
</evidence>
<keyword evidence="7" id="KW-0804">Transcription</keyword>
<dbReference type="InterPro" id="IPR001789">
    <property type="entry name" value="Sig_transdc_resp-reg_receiver"/>
</dbReference>
<dbReference type="InterPro" id="IPR001867">
    <property type="entry name" value="OmpR/PhoB-type_DNA-bd"/>
</dbReference>
<organism evidence="12 15">
    <name type="scientific">Halopseudomonas bauzanensis</name>
    <dbReference type="NCBI Taxonomy" id="653930"/>
    <lineage>
        <taxon>Bacteria</taxon>
        <taxon>Pseudomonadati</taxon>
        <taxon>Pseudomonadota</taxon>
        <taxon>Gammaproteobacteria</taxon>
        <taxon>Pseudomonadales</taxon>
        <taxon>Pseudomonadaceae</taxon>
        <taxon>Halopseudomonas</taxon>
    </lineage>
</organism>
<protein>
    <submittedName>
        <fullName evidence="13">DNA-binding response regulator, OmpR family, contains REC and winged-helix (WHTH) domain</fullName>
    </submittedName>
    <submittedName>
        <fullName evidence="12">Two component transcriptional regulator, winged helix family</fullName>
    </submittedName>
</protein>
<dbReference type="CDD" id="cd17624">
    <property type="entry name" value="REC_OmpR_PmrA-like"/>
    <property type="match status" value="1"/>
</dbReference>
<dbReference type="Gene3D" id="1.10.10.10">
    <property type="entry name" value="Winged helix-like DNA-binding domain superfamily/Winged helix DNA-binding domain"/>
    <property type="match status" value="1"/>
</dbReference>
<dbReference type="PROSITE" id="PS51755">
    <property type="entry name" value="OMPR_PHOB"/>
    <property type="match status" value="1"/>
</dbReference>
<feature type="domain" description="OmpR/PhoB-type" evidence="11">
    <location>
        <begin position="124"/>
        <end position="218"/>
    </location>
</feature>
<dbReference type="PANTHER" id="PTHR48111:SF35">
    <property type="entry name" value="TRANSCRIPTIONAL REGULATORY PROTEIN QSEB"/>
    <property type="match status" value="1"/>
</dbReference>
<keyword evidence="3 8" id="KW-0597">Phosphoprotein</keyword>
<dbReference type="EMBL" id="FOUA01000001">
    <property type="protein sequence ID" value="SFL71139.1"/>
    <property type="molecule type" value="Genomic_DNA"/>
</dbReference>
<dbReference type="GO" id="GO:0032993">
    <property type="term" value="C:protein-DNA complex"/>
    <property type="evidence" value="ECO:0007669"/>
    <property type="project" value="TreeGrafter"/>
</dbReference>
<gene>
    <name evidence="13" type="ORF">SAMN04487855_0842</name>
    <name evidence="12" type="ORF">SAMN05216589_0783</name>
</gene>
<evidence type="ECO:0000256" key="4">
    <source>
        <dbReference type="ARBA" id="ARBA00023012"/>
    </source>
</evidence>
<dbReference type="Gene3D" id="3.40.50.2300">
    <property type="match status" value="1"/>
</dbReference>
<keyword evidence="5" id="KW-0805">Transcription regulation</keyword>
<dbReference type="EMBL" id="FOGN01000001">
    <property type="protein sequence ID" value="SER51587.1"/>
    <property type="molecule type" value="Genomic_DNA"/>
</dbReference>
<dbReference type="InterPro" id="IPR036388">
    <property type="entry name" value="WH-like_DNA-bd_sf"/>
</dbReference>
<reference evidence="14 15" key="1">
    <citation type="submission" date="2016-10" db="EMBL/GenBank/DDBJ databases">
        <authorList>
            <person name="de Groot N.N."/>
        </authorList>
    </citation>
    <scope>NUCLEOTIDE SEQUENCE [LARGE SCALE GENOMIC DNA]</scope>
    <source>
        <strain evidence="13 14">CGMCC 1.9095</strain>
        <strain evidence="12 15">DSM 22558</strain>
    </source>
</reference>
<keyword evidence="6 9" id="KW-0238">DNA-binding</keyword>
<dbReference type="Pfam" id="PF00486">
    <property type="entry name" value="Trans_reg_C"/>
    <property type="match status" value="1"/>
</dbReference>
<feature type="modified residue" description="4-aspartylphosphate" evidence="8">
    <location>
        <position position="51"/>
    </location>
</feature>
<proteinExistence type="predicted"/>
<keyword evidence="2" id="KW-0963">Cytoplasm</keyword>
<feature type="domain" description="Response regulatory" evidence="10">
    <location>
        <begin position="2"/>
        <end position="116"/>
    </location>
</feature>
<evidence type="ECO:0000313" key="12">
    <source>
        <dbReference type="EMBL" id="SER51587.1"/>
    </source>
</evidence>
<feature type="DNA-binding region" description="OmpR/PhoB-type" evidence="9">
    <location>
        <begin position="124"/>
        <end position="218"/>
    </location>
</feature>
<dbReference type="RefSeq" id="WP_036988558.1">
    <property type="nucleotide sequence ID" value="NZ_FOGN01000001.1"/>
</dbReference>
<evidence type="ECO:0000256" key="8">
    <source>
        <dbReference type="PROSITE-ProRule" id="PRU00169"/>
    </source>
</evidence>
<evidence type="ECO:0000313" key="15">
    <source>
        <dbReference type="Proteomes" id="UP000186904"/>
    </source>
</evidence>
<evidence type="ECO:0000313" key="14">
    <source>
        <dbReference type="Proteomes" id="UP000186599"/>
    </source>
</evidence>
<evidence type="ECO:0000313" key="13">
    <source>
        <dbReference type="EMBL" id="SFL71139.1"/>
    </source>
</evidence>
<evidence type="ECO:0000256" key="3">
    <source>
        <dbReference type="ARBA" id="ARBA00022553"/>
    </source>
</evidence>
<evidence type="ECO:0000256" key="7">
    <source>
        <dbReference type="ARBA" id="ARBA00023163"/>
    </source>
</evidence>
<evidence type="ECO:0000256" key="9">
    <source>
        <dbReference type="PROSITE-ProRule" id="PRU01091"/>
    </source>
</evidence>
<accession>A0A031MGZ0</accession>
<dbReference type="GO" id="GO:0005829">
    <property type="term" value="C:cytosol"/>
    <property type="evidence" value="ECO:0007669"/>
    <property type="project" value="TreeGrafter"/>
</dbReference>
<dbReference type="GO" id="GO:0006355">
    <property type="term" value="P:regulation of DNA-templated transcription"/>
    <property type="evidence" value="ECO:0007669"/>
    <property type="project" value="InterPro"/>
</dbReference>
<dbReference type="FunFam" id="3.40.50.2300:FF:000002">
    <property type="entry name" value="DNA-binding response regulator PhoP"/>
    <property type="match status" value="1"/>
</dbReference>
<keyword evidence="14" id="KW-1185">Reference proteome</keyword>
<evidence type="ECO:0000256" key="2">
    <source>
        <dbReference type="ARBA" id="ARBA00022490"/>
    </source>
</evidence>
<evidence type="ECO:0000256" key="1">
    <source>
        <dbReference type="ARBA" id="ARBA00004496"/>
    </source>
</evidence>